<dbReference type="EMBL" id="ML739595">
    <property type="protein sequence ID" value="KAE8348272.1"/>
    <property type="molecule type" value="Genomic_DNA"/>
</dbReference>
<gene>
    <name evidence="2" type="ORF">BDV28DRAFT_161497</name>
</gene>
<evidence type="ECO:0000313" key="3">
    <source>
        <dbReference type="Proteomes" id="UP000327118"/>
    </source>
</evidence>
<name>A0A5N6YRZ2_9EURO</name>
<dbReference type="InterPro" id="IPR002575">
    <property type="entry name" value="Aminoglycoside_PTrfase"/>
</dbReference>
<evidence type="ECO:0000259" key="1">
    <source>
        <dbReference type="Pfam" id="PF01636"/>
    </source>
</evidence>
<dbReference type="OrthoDB" id="5598852at2759"/>
<proteinExistence type="predicted"/>
<organism evidence="2 3">
    <name type="scientific">Aspergillus coremiiformis</name>
    <dbReference type="NCBI Taxonomy" id="138285"/>
    <lineage>
        <taxon>Eukaryota</taxon>
        <taxon>Fungi</taxon>
        <taxon>Dikarya</taxon>
        <taxon>Ascomycota</taxon>
        <taxon>Pezizomycotina</taxon>
        <taxon>Eurotiomycetes</taxon>
        <taxon>Eurotiomycetidae</taxon>
        <taxon>Eurotiales</taxon>
        <taxon>Aspergillaceae</taxon>
        <taxon>Aspergillus</taxon>
        <taxon>Aspergillus subgen. Circumdati</taxon>
    </lineage>
</organism>
<dbReference type="Proteomes" id="UP000327118">
    <property type="component" value="Unassembled WGS sequence"/>
</dbReference>
<evidence type="ECO:0000313" key="2">
    <source>
        <dbReference type="EMBL" id="KAE8348272.1"/>
    </source>
</evidence>
<dbReference type="SUPFAM" id="SSF56112">
    <property type="entry name" value="Protein kinase-like (PK-like)"/>
    <property type="match status" value="1"/>
</dbReference>
<dbReference type="Pfam" id="PF01636">
    <property type="entry name" value="APH"/>
    <property type="match status" value="1"/>
</dbReference>
<reference evidence="3" key="1">
    <citation type="submission" date="2019-04" db="EMBL/GenBank/DDBJ databases">
        <title>Friends and foes A comparative genomics studyof 23 Aspergillus species from section Flavi.</title>
        <authorList>
            <consortium name="DOE Joint Genome Institute"/>
            <person name="Kjaerbolling I."/>
            <person name="Vesth T."/>
            <person name="Frisvad J.C."/>
            <person name="Nybo J.L."/>
            <person name="Theobald S."/>
            <person name="Kildgaard S."/>
            <person name="Isbrandt T."/>
            <person name="Kuo A."/>
            <person name="Sato A."/>
            <person name="Lyhne E.K."/>
            <person name="Kogle M.E."/>
            <person name="Wiebenga A."/>
            <person name="Kun R.S."/>
            <person name="Lubbers R.J."/>
            <person name="Makela M.R."/>
            <person name="Barry K."/>
            <person name="Chovatia M."/>
            <person name="Clum A."/>
            <person name="Daum C."/>
            <person name="Haridas S."/>
            <person name="He G."/>
            <person name="LaButti K."/>
            <person name="Lipzen A."/>
            <person name="Mondo S."/>
            <person name="Riley R."/>
            <person name="Salamov A."/>
            <person name="Simmons B.A."/>
            <person name="Magnuson J.K."/>
            <person name="Henrissat B."/>
            <person name="Mortensen U.H."/>
            <person name="Larsen T.O."/>
            <person name="Devries R.P."/>
            <person name="Grigoriev I.V."/>
            <person name="Machida M."/>
            <person name="Baker S.E."/>
            <person name="Andersen M.R."/>
        </authorList>
    </citation>
    <scope>NUCLEOTIDE SEQUENCE [LARGE SCALE GENOMIC DNA]</scope>
    <source>
        <strain evidence="3">CBS 553.77</strain>
    </source>
</reference>
<dbReference type="InterPro" id="IPR011009">
    <property type="entry name" value="Kinase-like_dom_sf"/>
</dbReference>
<dbReference type="AlphaFoldDB" id="A0A5N6YRZ2"/>
<sequence>MATNDLVYSLDQEIAGFFEKTAATRSECDTFVSEHLGGNIVPVAVQGVCSYTVYAGPNAEFVVQFRLASLQLSMEIANLARSIYGQFAPQVTFLGEIGEAIESKEPLQIYVMSRVRGVSYLDFILAHNSQVPENSPKFSSWRKNLVIDIAKFFALSWKGPQLVDQMYRDNLYYRYEEELSLLLVSLPDRFHPIIQKSLDSLPTIFSLPMVLLHKDFGVCNIIVNETSCNLVGVVDWAEAEIAPFGLNLYSHQRLISKVHLKNGWSRYDDYVTLEDMFWSTFTEEAGGLSSDTIRAIKAARIVGLLLSRGFTSRLANMSKPVPIQDDENGAYNMRDLDGLLITPPTRFTDLA</sequence>
<protein>
    <recommendedName>
        <fullName evidence="1">Aminoglycoside phosphotransferase domain-containing protein</fullName>
    </recommendedName>
</protein>
<dbReference type="Gene3D" id="3.90.1200.10">
    <property type="match status" value="1"/>
</dbReference>
<feature type="domain" description="Aminoglycoside phosphotransferase" evidence="1">
    <location>
        <begin position="100"/>
        <end position="248"/>
    </location>
</feature>
<keyword evidence="3" id="KW-1185">Reference proteome</keyword>
<accession>A0A5N6YRZ2</accession>